<reference evidence="8" key="1">
    <citation type="journal article" date="2018" name="Int. J. Syst. Evol. Microbiol.">
        <title>Carboxylicivirga sediminis sp. nov., isolated from coastal sediment.</title>
        <authorList>
            <person name="Wang F.Q."/>
            <person name="Ren L.H."/>
            <person name="Zou R.J."/>
            <person name="Sun Y.Z."/>
            <person name="Liu X.J."/>
            <person name="Jiang F."/>
            <person name="Liu L.J."/>
        </authorList>
    </citation>
    <scope>NUCLEOTIDE SEQUENCE</scope>
    <source>
        <strain evidence="8">JR1</strain>
    </source>
</reference>
<dbReference type="Proteomes" id="UP000679220">
    <property type="component" value="Unassembled WGS sequence"/>
</dbReference>
<keyword evidence="3" id="KW-0731">Sigma factor</keyword>
<dbReference type="EMBL" id="JAGTAR010000003">
    <property type="protein sequence ID" value="MBR8534580.1"/>
    <property type="molecule type" value="Genomic_DNA"/>
</dbReference>
<dbReference type="InterPro" id="IPR013324">
    <property type="entry name" value="RNA_pol_sigma_r3/r4-like"/>
</dbReference>
<dbReference type="SUPFAM" id="SSF88946">
    <property type="entry name" value="Sigma2 domain of RNA polymerase sigma factors"/>
    <property type="match status" value="1"/>
</dbReference>
<dbReference type="InterPro" id="IPR014327">
    <property type="entry name" value="RNA_pol_sigma70_bacteroid"/>
</dbReference>
<evidence type="ECO:0000256" key="4">
    <source>
        <dbReference type="ARBA" id="ARBA00023125"/>
    </source>
</evidence>
<keyword evidence="5" id="KW-0804">Transcription</keyword>
<dbReference type="NCBIfam" id="TIGR02937">
    <property type="entry name" value="sigma70-ECF"/>
    <property type="match status" value="1"/>
</dbReference>
<sequence length="191" mass="22162">MKDNKEVLIVSQLIDGDEKAVAWIVSNYRLRLLNFIQQSLPKEEDVESLVQEVFLIIWNKRKTLKQDASLEAFIFTVARNLMIDHMRKLIRQRKYIEETIASSQDIDDSTVESIEYKEVEQQVFKCIDELPAKGREIFILNKIEGMSYRAIAQMLGISEHTVNAHMYNSTKFLKNNLKELICLLIVLLVAG</sequence>
<accession>A0A941F2J7</accession>
<dbReference type="GO" id="GO:0006352">
    <property type="term" value="P:DNA-templated transcription initiation"/>
    <property type="evidence" value="ECO:0007669"/>
    <property type="project" value="InterPro"/>
</dbReference>
<dbReference type="Gene3D" id="1.10.10.10">
    <property type="entry name" value="Winged helix-like DNA-binding domain superfamily/Winged helix DNA-binding domain"/>
    <property type="match status" value="1"/>
</dbReference>
<keyword evidence="4" id="KW-0238">DNA-binding</keyword>
<dbReference type="Pfam" id="PF04542">
    <property type="entry name" value="Sigma70_r2"/>
    <property type="match status" value="1"/>
</dbReference>
<reference evidence="8" key="2">
    <citation type="submission" date="2021-04" db="EMBL/GenBank/DDBJ databases">
        <authorList>
            <person name="Zhang T."/>
            <person name="Zhang Y."/>
            <person name="Lu D."/>
            <person name="Zuo D."/>
            <person name="Du Z."/>
        </authorList>
    </citation>
    <scope>NUCLEOTIDE SEQUENCE</scope>
    <source>
        <strain evidence="8">JR1</strain>
    </source>
</reference>
<dbReference type="Gene3D" id="1.10.1740.10">
    <property type="match status" value="1"/>
</dbReference>
<dbReference type="InterPro" id="IPR039425">
    <property type="entry name" value="RNA_pol_sigma-70-like"/>
</dbReference>
<proteinExistence type="inferred from homology"/>
<dbReference type="Pfam" id="PF08281">
    <property type="entry name" value="Sigma70_r4_2"/>
    <property type="match status" value="1"/>
</dbReference>
<comment type="similarity">
    <text evidence="1">Belongs to the sigma-70 factor family. ECF subfamily.</text>
</comment>
<dbReference type="NCBIfam" id="TIGR02985">
    <property type="entry name" value="Sig70_bacteroi1"/>
    <property type="match status" value="1"/>
</dbReference>
<dbReference type="GO" id="GO:0016987">
    <property type="term" value="F:sigma factor activity"/>
    <property type="evidence" value="ECO:0007669"/>
    <property type="project" value="UniProtKB-KW"/>
</dbReference>
<feature type="domain" description="RNA polymerase sigma-70 region 2" evidence="6">
    <location>
        <begin position="25"/>
        <end position="88"/>
    </location>
</feature>
<dbReference type="SUPFAM" id="SSF88659">
    <property type="entry name" value="Sigma3 and sigma4 domains of RNA polymerase sigma factors"/>
    <property type="match status" value="1"/>
</dbReference>
<dbReference type="InterPro" id="IPR013325">
    <property type="entry name" value="RNA_pol_sigma_r2"/>
</dbReference>
<evidence type="ECO:0000256" key="2">
    <source>
        <dbReference type="ARBA" id="ARBA00023015"/>
    </source>
</evidence>
<dbReference type="GO" id="GO:0003677">
    <property type="term" value="F:DNA binding"/>
    <property type="evidence" value="ECO:0007669"/>
    <property type="project" value="UniProtKB-KW"/>
</dbReference>
<dbReference type="RefSeq" id="WP_212188482.1">
    <property type="nucleotide sequence ID" value="NZ_JAGTAR010000003.1"/>
</dbReference>
<dbReference type="PANTHER" id="PTHR43133:SF8">
    <property type="entry name" value="RNA POLYMERASE SIGMA FACTOR HI_1459-RELATED"/>
    <property type="match status" value="1"/>
</dbReference>
<comment type="caution">
    <text evidence="8">The sequence shown here is derived from an EMBL/GenBank/DDBJ whole genome shotgun (WGS) entry which is preliminary data.</text>
</comment>
<protein>
    <submittedName>
        <fullName evidence="8">RNA polymerase sigma-70 factor</fullName>
    </submittedName>
</protein>
<evidence type="ECO:0000259" key="7">
    <source>
        <dbReference type="Pfam" id="PF08281"/>
    </source>
</evidence>
<gene>
    <name evidence="8" type="ORF">KDU71_03340</name>
</gene>
<dbReference type="InterPro" id="IPR007627">
    <property type="entry name" value="RNA_pol_sigma70_r2"/>
</dbReference>
<evidence type="ECO:0000256" key="5">
    <source>
        <dbReference type="ARBA" id="ARBA00023163"/>
    </source>
</evidence>
<keyword evidence="2" id="KW-0805">Transcription regulation</keyword>
<dbReference type="PANTHER" id="PTHR43133">
    <property type="entry name" value="RNA POLYMERASE ECF-TYPE SIGMA FACTO"/>
    <property type="match status" value="1"/>
</dbReference>
<dbReference type="InterPro" id="IPR013249">
    <property type="entry name" value="RNA_pol_sigma70_r4_t2"/>
</dbReference>
<evidence type="ECO:0000256" key="3">
    <source>
        <dbReference type="ARBA" id="ARBA00023082"/>
    </source>
</evidence>
<feature type="domain" description="RNA polymerase sigma factor 70 region 4 type 2" evidence="7">
    <location>
        <begin position="122"/>
        <end position="168"/>
    </location>
</feature>
<evidence type="ECO:0000259" key="6">
    <source>
        <dbReference type="Pfam" id="PF04542"/>
    </source>
</evidence>
<evidence type="ECO:0000256" key="1">
    <source>
        <dbReference type="ARBA" id="ARBA00010641"/>
    </source>
</evidence>
<evidence type="ECO:0000313" key="9">
    <source>
        <dbReference type="Proteomes" id="UP000679220"/>
    </source>
</evidence>
<dbReference type="InterPro" id="IPR036388">
    <property type="entry name" value="WH-like_DNA-bd_sf"/>
</dbReference>
<dbReference type="AlphaFoldDB" id="A0A941F2J7"/>
<organism evidence="8 9">
    <name type="scientific">Carboxylicivirga sediminis</name>
    <dbReference type="NCBI Taxonomy" id="2006564"/>
    <lineage>
        <taxon>Bacteria</taxon>
        <taxon>Pseudomonadati</taxon>
        <taxon>Bacteroidota</taxon>
        <taxon>Bacteroidia</taxon>
        <taxon>Marinilabiliales</taxon>
        <taxon>Marinilabiliaceae</taxon>
        <taxon>Carboxylicivirga</taxon>
    </lineage>
</organism>
<keyword evidence="9" id="KW-1185">Reference proteome</keyword>
<evidence type="ECO:0000313" key="8">
    <source>
        <dbReference type="EMBL" id="MBR8534580.1"/>
    </source>
</evidence>
<dbReference type="InterPro" id="IPR014284">
    <property type="entry name" value="RNA_pol_sigma-70_dom"/>
</dbReference>
<name>A0A941F2J7_9BACT</name>